<evidence type="ECO:0000256" key="3">
    <source>
        <dbReference type="ARBA" id="ARBA00022723"/>
    </source>
</evidence>
<dbReference type="EC" id="3.4.24.-" evidence="7"/>
<keyword evidence="5 7" id="KW-0862">Zinc</keyword>
<comment type="subcellular location">
    <subcellularLocation>
        <location evidence="7">Secreted</location>
    </subcellularLocation>
</comment>
<dbReference type="InterPro" id="IPR027268">
    <property type="entry name" value="Peptidase_M4/M1_CTD_sf"/>
</dbReference>
<comment type="cofactor">
    <cofactor evidence="7">
        <name>Zn(2+)</name>
        <dbReference type="ChEBI" id="CHEBI:29105"/>
    </cofactor>
</comment>
<dbReference type="PANTHER" id="PTHR33794:SF1">
    <property type="entry name" value="BACILLOLYSIN"/>
    <property type="match status" value="1"/>
</dbReference>
<keyword evidence="7" id="KW-0964">Secreted</keyword>
<dbReference type="InterPro" id="IPR050728">
    <property type="entry name" value="Zinc_Metalloprotease_M4"/>
</dbReference>
<keyword evidence="6 7" id="KW-0482">Metalloprotease</keyword>
<keyword evidence="4 7" id="KW-0378">Hydrolase</keyword>
<dbReference type="Gene3D" id="3.10.170.10">
    <property type="match status" value="1"/>
</dbReference>
<reference evidence="11 12" key="1">
    <citation type="submission" date="2024-04" db="EMBL/GenBank/DDBJ databases">
        <title>Luteolibacter sp. isolated from soil.</title>
        <authorList>
            <person name="An J."/>
        </authorList>
    </citation>
    <scope>NUCLEOTIDE SEQUENCE [LARGE SCALE GENOMIC DNA]</scope>
    <source>
        <strain evidence="11 12">Y139</strain>
    </source>
</reference>
<dbReference type="InterPro" id="IPR001570">
    <property type="entry name" value="Peptidase_M4_C_domain"/>
</dbReference>
<dbReference type="Gene3D" id="1.10.390.10">
    <property type="entry name" value="Neutral Protease Domain 2"/>
    <property type="match status" value="1"/>
</dbReference>
<dbReference type="PANTHER" id="PTHR33794">
    <property type="entry name" value="BACILLOLYSIN"/>
    <property type="match status" value="1"/>
</dbReference>
<feature type="domain" description="Peptidase M4" evidence="9">
    <location>
        <begin position="253"/>
        <end position="408"/>
    </location>
</feature>
<evidence type="ECO:0000256" key="5">
    <source>
        <dbReference type="ARBA" id="ARBA00022833"/>
    </source>
</evidence>
<evidence type="ECO:0000256" key="1">
    <source>
        <dbReference type="ARBA" id="ARBA00009388"/>
    </source>
</evidence>
<protein>
    <recommendedName>
        <fullName evidence="7">Neutral metalloproteinase</fullName>
        <ecNumber evidence="7">3.4.24.-</ecNumber>
    </recommendedName>
</protein>
<feature type="domain" description="Peptidase M4 C-terminal" evidence="10">
    <location>
        <begin position="411"/>
        <end position="590"/>
    </location>
</feature>
<dbReference type="Pfam" id="PF01447">
    <property type="entry name" value="Peptidase_M4"/>
    <property type="match status" value="1"/>
</dbReference>
<organism evidence="11 12">
    <name type="scientific">Luteolibacter soli</name>
    <dbReference type="NCBI Taxonomy" id="3135280"/>
    <lineage>
        <taxon>Bacteria</taxon>
        <taxon>Pseudomonadati</taxon>
        <taxon>Verrucomicrobiota</taxon>
        <taxon>Verrucomicrobiia</taxon>
        <taxon>Verrucomicrobiales</taxon>
        <taxon>Verrucomicrobiaceae</taxon>
        <taxon>Luteolibacter</taxon>
    </lineage>
</organism>
<keyword evidence="12" id="KW-1185">Reference proteome</keyword>
<comment type="similarity">
    <text evidence="1 7">Belongs to the peptidase M4 family.</text>
</comment>
<evidence type="ECO:0000256" key="4">
    <source>
        <dbReference type="ARBA" id="ARBA00022801"/>
    </source>
</evidence>
<dbReference type="Pfam" id="PF02868">
    <property type="entry name" value="Peptidase_M4_C"/>
    <property type="match status" value="1"/>
</dbReference>
<evidence type="ECO:0000256" key="8">
    <source>
        <dbReference type="SAM" id="MobiDB-lite"/>
    </source>
</evidence>
<dbReference type="SUPFAM" id="SSF55486">
    <property type="entry name" value="Metalloproteases ('zincins'), catalytic domain"/>
    <property type="match status" value="1"/>
</dbReference>
<accession>A0ABU9AQ57</accession>
<name>A0ABU9AQ57_9BACT</name>
<evidence type="ECO:0000313" key="11">
    <source>
        <dbReference type="EMBL" id="MEK7949842.1"/>
    </source>
</evidence>
<keyword evidence="3" id="KW-0479">Metal-binding</keyword>
<dbReference type="RefSeq" id="WP_341403258.1">
    <property type="nucleotide sequence ID" value="NZ_JBBUKT010000001.1"/>
</dbReference>
<dbReference type="InterPro" id="IPR013856">
    <property type="entry name" value="Peptidase_M4_domain"/>
</dbReference>
<evidence type="ECO:0000256" key="2">
    <source>
        <dbReference type="ARBA" id="ARBA00022670"/>
    </source>
</evidence>
<dbReference type="EMBL" id="JBBUKT010000001">
    <property type="protein sequence ID" value="MEK7949842.1"/>
    <property type="molecule type" value="Genomic_DNA"/>
</dbReference>
<evidence type="ECO:0000256" key="6">
    <source>
        <dbReference type="ARBA" id="ARBA00023049"/>
    </source>
</evidence>
<dbReference type="PRINTS" id="PR00730">
    <property type="entry name" value="THERMOLYSIN"/>
</dbReference>
<keyword evidence="2 7" id="KW-0645">Protease</keyword>
<comment type="caution">
    <text evidence="11">The sequence shown here is derived from an EMBL/GenBank/DDBJ whole genome shotgun (WGS) entry which is preliminary data.</text>
</comment>
<proteinExistence type="inferred from homology"/>
<dbReference type="Proteomes" id="UP001371305">
    <property type="component" value="Unassembled WGS sequence"/>
</dbReference>
<evidence type="ECO:0000313" key="12">
    <source>
        <dbReference type="Proteomes" id="UP001371305"/>
    </source>
</evidence>
<dbReference type="InterPro" id="IPR023612">
    <property type="entry name" value="Peptidase_M4"/>
</dbReference>
<comment type="function">
    <text evidence="7">Extracellular zinc metalloprotease.</text>
</comment>
<sequence>MKKKQDISKCSPGLTQYSCHFESAEGAKVAASISAMSRRMVAGTEAHADPLEALDAESAARIHLDKMLASEKLPGLSIEEAAGRQVDFKSLGTQAIPFTRTTIVKFRQFVDLVPVFGSFIAIEVDEKNRLIAVDSSYTQPRELPGPIAKTAPADAVEKVRAAAKAKRGANLERPRLFYYFDSSKGKWQLAYIVENAPAPIDDRKPGKKPKGHPEPVVIRRSDYVIDAQTGKVIHTIARNFGVARSGKFPDDLGNARQIQYNKPGQAARFTLIDEKRKLRTHDCRFGDVDEDPGPLPGPLMTTTSNPVKWKPAAVSAHANAGVVVDFLRNTLRRDGVDDRGGELVSSINCISSSEPIDDDPQGYYNAFWNSVQMAYGQIIATVNGQQVRRSLACALDIVGHEIFHGVTEWTSDLVYERQSGALNESYSDIFGVMINNLAAGKWASPDRAKDWQWLIGRDVDPGSTAFRSMSRPKDDPDVAPADRQPNHFRDYRNLRIKNDQGGVHLFSGIPNYCAYLILTATDGAKRQHFTADEAAQLFYITLTARLNRSAGFSANRDALLNSARSLFRGDADGGKTRVAVIAKACSAVGI</sequence>
<feature type="region of interest" description="Disordered" evidence="8">
    <location>
        <begin position="465"/>
        <end position="485"/>
    </location>
</feature>
<gene>
    <name evidence="11" type="ORF">WKV53_05030</name>
</gene>
<evidence type="ECO:0000259" key="9">
    <source>
        <dbReference type="Pfam" id="PF01447"/>
    </source>
</evidence>
<evidence type="ECO:0000256" key="7">
    <source>
        <dbReference type="RuleBase" id="RU366073"/>
    </source>
</evidence>
<evidence type="ECO:0000259" key="10">
    <source>
        <dbReference type="Pfam" id="PF02868"/>
    </source>
</evidence>
<dbReference type="CDD" id="cd09597">
    <property type="entry name" value="M4_TLP"/>
    <property type="match status" value="1"/>
</dbReference>